<evidence type="ECO:0000313" key="3">
    <source>
        <dbReference type="Proteomes" id="UP001161247"/>
    </source>
</evidence>
<evidence type="ECO:0000313" key="2">
    <source>
        <dbReference type="EMBL" id="CAI9110397.1"/>
    </source>
</evidence>
<dbReference type="InterPro" id="IPR050232">
    <property type="entry name" value="FBL13/AtMIF1-like"/>
</dbReference>
<dbReference type="SUPFAM" id="SSF81383">
    <property type="entry name" value="F-box domain"/>
    <property type="match status" value="1"/>
</dbReference>
<gene>
    <name evidence="2" type="ORF">OLC1_LOCUS18063</name>
</gene>
<accession>A0AAV1DRD1</accession>
<dbReference type="InterPro" id="IPR055411">
    <property type="entry name" value="LRR_FXL15/At3g58940/PEG3-like"/>
</dbReference>
<dbReference type="PANTHER" id="PTHR31900:SF34">
    <property type="entry name" value="EMB|CAB62440.1-RELATED"/>
    <property type="match status" value="1"/>
</dbReference>
<name>A0AAV1DRD1_OLDCO</name>
<feature type="domain" description="F-box/LRR-repeat protein 15/At3g58940/PEG3-like LRR" evidence="1">
    <location>
        <begin position="139"/>
        <end position="256"/>
    </location>
</feature>
<proteinExistence type="predicted"/>
<reference evidence="2" key="1">
    <citation type="submission" date="2023-03" db="EMBL/GenBank/DDBJ databases">
        <authorList>
            <person name="Julca I."/>
        </authorList>
    </citation>
    <scope>NUCLEOTIDE SEQUENCE</scope>
</reference>
<sequence>MVLTRSMKLAKSGKADEESSRINAGNESRKLQKISGEFEAVDRISDLPEAIISHIFFIPIESVVATSLLSKSWRYRWTKLTSFDFDDDDSKSSEIKDFVNFVFMVLSSQCPEISIDRFRLALNNSEFRRFFIFLMGQHDALCTCRTLETLKLNGPLLVQVPNVVCLPELTLLKLRNVKFESDESFPKFISASPVLESLLVHRFHIDNTEVCTISSPFLKILRYAHNLDDDIWYIAEPDFKLEIDAPALEYLLITDSVSKEIFTLQAMASLNEATLDVHSTA</sequence>
<dbReference type="AlphaFoldDB" id="A0AAV1DRD1"/>
<keyword evidence="3" id="KW-1185">Reference proteome</keyword>
<dbReference type="SUPFAM" id="SSF52047">
    <property type="entry name" value="RNI-like"/>
    <property type="match status" value="1"/>
</dbReference>
<organism evidence="2 3">
    <name type="scientific">Oldenlandia corymbosa var. corymbosa</name>
    <dbReference type="NCBI Taxonomy" id="529605"/>
    <lineage>
        <taxon>Eukaryota</taxon>
        <taxon>Viridiplantae</taxon>
        <taxon>Streptophyta</taxon>
        <taxon>Embryophyta</taxon>
        <taxon>Tracheophyta</taxon>
        <taxon>Spermatophyta</taxon>
        <taxon>Magnoliopsida</taxon>
        <taxon>eudicotyledons</taxon>
        <taxon>Gunneridae</taxon>
        <taxon>Pentapetalae</taxon>
        <taxon>asterids</taxon>
        <taxon>lamiids</taxon>
        <taxon>Gentianales</taxon>
        <taxon>Rubiaceae</taxon>
        <taxon>Rubioideae</taxon>
        <taxon>Spermacoceae</taxon>
        <taxon>Hedyotis-Oldenlandia complex</taxon>
        <taxon>Oldenlandia</taxon>
    </lineage>
</organism>
<dbReference type="Pfam" id="PF24758">
    <property type="entry name" value="LRR_At5g56370"/>
    <property type="match status" value="1"/>
</dbReference>
<dbReference type="EMBL" id="OX459123">
    <property type="protein sequence ID" value="CAI9110397.1"/>
    <property type="molecule type" value="Genomic_DNA"/>
</dbReference>
<dbReference type="InterPro" id="IPR036047">
    <property type="entry name" value="F-box-like_dom_sf"/>
</dbReference>
<dbReference type="Proteomes" id="UP001161247">
    <property type="component" value="Chromosome 6"/>
</dbReference>
<dbReference type="Gene3D" id="3.80.10.10">
    <property type="entry name" value="Ribonuclease Inhibitor"/>
    <property type="match status" value="1"/>
</dbReference>
<dbReference type="InterPro" id="IPR032675">
    <property type="entry name" value="LRR_dom_sf"/>
</dbReference>
<protein>
    <submittedName>
        <fullName evidence="2">OLC1v1010408C1</fullName>
    </submittedName>
</protein>
<evidence type="ECO:0000259" key="1">
    <source>
        <dbReference type="Pfam" id="PF24758"/>
    </source>
</evidence>
<dbReference type="PANTHER" id="PTHR31900">
    <property type="entry name" value="F-BOX/RNI SUPERFAMILY PROTEIN-RELATED"/>
    <property type="match status" value="1"/>
</dbReference>